<comment type="caution">
    <text evidence="1">The sequence shown here is derived from an EMBL/GenBank/DDBJ whole genome shotgun (WGS) entry which is preliminary data.</text>
</comment>
<feature type="non-terminal residue" evidence="1">
    <location>
        <position position="63"/>
    </location>
</feature>
<evidence type="ECO:0000313" key="2">
    <source>
        <dbReference type="Proteomes" id="UP000823775"/>
    </source>
</evidence>
<protein>
    <submittedName>
        <fullName evidence="1">Uncharacterized protein</fullName>
    </submittedName>
</protein>
<sequence>MELPEMLTGKEMDTKTWSINDTGMVDWVEKLEDGVDFLNIEKEDILANQSIGDVGHILMPHCN</sequence>
<proteinExistence type="predicted"/>
<evidence type="ECO:0000313" key="1">
    <source>
        <dbReference type="EMBL" id="MCD7458011.1"/>
    </source>
</evidence>
<keyword evidence="2" id="KW-1185">Reference proteome</keyword>
<gene>
    <name evidence="1" type="ORF">HAX54_036901</name>
</gene>
<reference evidence="1 2" key="1">
    <citation type="journal article" date="2021" name="BMC Genomics">
        <title>Datura genome reveals duplications of psychoactive alkaloid biosynthetic genes and high mutation rate following tissue culture.</title>
        <authorList>
            <person name="Rajewski A."/>
            <person name="Carter-House D."/>
            <person name="Stajich J."/>
            <person name="Litt A."/>
        </authorList>
    </citation>
    <scope>NUCLEOTIDE SEQUENCE [LARGE SCALE GENOMIC DNA]</scope>
    <source>
        <strain evidence="1">AR-01</strain>
    </source>
</reference>
<name>A0ABS8SGI2_DATST</name>
<dbReference type="EMBL" id="JACEIK010000491">
    <property type="protein sequence ID" value="MCD7458011.1"/>
    <property type="molecule type" value="Genomic_DNA"/>
</dbReference>
<accession>A0ABS8SGI2</accession>
<dbReference type="Proteomes" id="UP000823775">
    <property type="component" value="Unassembled WGS sequence"/>
</dbReference>
<organism evidence="1 2">
    <name type="scientific">Datura stramonium</name>
    <name type="common">Jimsonweed</name>
    <name type="synonym">Common thornapple</name>
    <dbReference type="NCBI Taxonomy" id="4076"/>
    <lineage>
        <taxon>Eukaryota</taxon>
        <taxon>Viridiplantae</taxon>
        <taxon>Streptophyta</taxon>
        <taxon>Embryophyta</taxon>
        <taxon>Tracheophyta</taxon>
        <taxon>Spermatophyta</taxon>
        <taxon>Magnoliopsida</taxon>
        <taxon>eudicotyledons</taxon>
        <taxon>Gunneridae</taxon>
        <taxon>Pentapetalae</taxon>
        <taxon>asterids</taxon>
        <taxon>lamiids</taxon>
        <taxon>Solanales</taxon>
        <taxon>Solanaceae</taxon>
        <taxon>Solanoideae</taxon>
        <taxon>Datureae</taxon>
        <taxon>Datura</taxon>
    </lineage>
</organism>